<keyword evidence="2" id="KW-1185">Reference proteome</keyword>
<proteinExistence type="predicted"/>
<dbReference type="Proteomes" id="UP000198393">
    <property type="component" value="Unassembled WGS sequence"/>
</dbReference>
<accession>A0A239JMA4</accession>
<evidence type="ECO:0008006" key="3">
    <source>
        <dbReference type="Google" id="ProtNLM"/>
    </source>
</evidence>
<dbReference type="AlphaFoldDB" id="A0A239JMA4"/>
<dbReference type="RefSeq" id="WP_179213381.1">
    <property type="nucleotide sequence ID" value="NZ_FZPD01000003.1"/>
</dbReference>
<reference evidence="1 2" key="1">
    <citation type="submission" date="2017-06" db="EMBL/GenBank/DDBJ databases">
        <authorList>
            <person name="Kim H.J."/>
            <person name="Triplett B.A."/>
        </authorList>
    </citation>
    <scope>NUCLEOTIDE SEQUENCE [LARGE SCALE GENOMIC DNA]</scope>
    <source>
        <strain evidence="1 2">DSM 19307</strain>
    </source>
</reference>
<name>A0A239JMA4_EKHLU</name>
<protein>
    <recommendedName>
        <fullName evidence="3">DUF4197 domain-containing protein</fullName>
    </recommendedName>
</protein>
<gene>
    <name evidence="1" type="ORF">SAMN05421640_2250</name>
</gene>
<dbReference type="EMBL" id="FZPD01000003">
    <property type="protein sequence ID" value="SNT06965.1"/>
    <property type="molecule type" value="Genomic_DNA"/>
</dbReference>
<dbReference type="Pfam" id="PF13852">
    <property type="entry name" value="DUF4197"/>
    <property type="match status" value="2"/>
</dbReference>
<dbReference type="PROSITE" id="PS51257">
    <property type="entry name" value="PROKAR_LIPOPROTEIN"/>
    <property type="match status" value="1"/>
</dbReference>
<evidence type="ECO:0000313" key="2">
    <source>
        <dbReference type="Proteomes" id="UP000198393"/>
    </source>
</evidence>
<evidence type="ECO:0000313" key="1">
    <source>
        <dbReference type="EMBL" id="SNT06965.1"/>
    </source>
</evidence>
<dbReference type="InterPro" id="IPR025245">
    <property type="entry name" value="DUF4197"/>
</dbReference>
<organism evidence="1 2">
    <name type="scientific">Ekhidna lutea</name>
    <dbReference type="NCBI Taxonomy" id="447679"/>
    <lineage>
        <taxon>Bacteria</taxon>
        <taxon>Pseudomonadati</taxon>
        <taxon>Bacteroidota</taxon>
        <taxon>Cytophagia</taxon>
        <taxon>Cytophagales</taxon>
        <taxon>Reichenbachiellaceae</taxon>
        <taxon>Ekhidna</taxon>
    </lineage>
</organism>
<sequence>MKTLKTGFVGVLIGLSGIFVSCELFEDANNPLTEGEVVQGLKEALDIGLSNSVTSASSVDGYLKNEIIKILLPSEVADLQAKIETESIGGIVPLSVVYDAYVEIENDGNDLFEELITAMNKGAENAASKALPIFGNAIVTMSITDAFDILNGHETAATDYFFQNTSQQLFTAFNPDVKSALDATGANQIYTTTAEFLNYEYDPTGLGLSTVSPSDVLNVELPNSIDEYATTKAIDGLFFLIGEEEKKIREDPFAWGSAIIERVFGSN</sequence>